<sequence>MMLTMEMFVFLLAIALMLYLYPGDYMSSSDTIGAFEPLSSTSRFSNSENSRRKSHTHTFLSFPSKHVIIENYSTSSSGVVLPEEQPLSTGAYTSADVHEEEPRATTSSHYDRFFKKKTKKSKELINNYLDSILDRDVLTYYEQDAGSIHSQDMNVENFSDELCIQTYVMSTHLMVHGDEFQRENAYMNVCRDCHQFFENTKECLDNSINMSIKNDSEEETVIKVPLLGLKYEKSGKANQSLVVNFPVTYILSRLTSSLVDMDSYDSKNLSSTCDILRKKLEGQINKKLSMLPNEMSIFWDYISSYRDNFQDEMRIKVTNMSKPINSCEELLKSLKNMNSLTYSLVNKSGRKYLGNQKNKKRMESFVFSIFNFKHRESNTNVQIKSIYDFSYAIFDIIGRIKKIYNEEMRFFFLKDLETPELFFLRNNLNIKNMCSINIIATISWFFNQVNMGIYNKNKTVLELFTEKFSSENIEKIVKMKNIKKNVPKKYIMDLCFKTMTEMVDMVRSTLLSYHEESLSKHDEEIHEKEEEPDESSDGETVRAPSPTFSLYEDTPRTPSSSNSPYEDTPRTPSPSNSPYEDTPRTPSPSNSPYEDTPRTPSPSNSPYEDTPRTPSPSNSPYEDTPRTPSPTFSPHGNDPQTSTHIPMSYLPASLPFPVGYVPHAFSSTSSLSTSPPPHRNGVNKKFTFSNIIKYAEMSLLKQKLSELLNDTSEHARSYESHEDTQRLQMNTWARENFICLMKFFSSKMNSQLSGLQNSFLQKLTLENYKLYTIINKPIDDRDHMYFCTIPGEYLIYKIVSSKFFFMINIYK</sequence>
<dbReference type="EMBL" id="CWHQ02000044">
    <property type="protein sequence ID" value="SBO27296.1"/>
    <property type="molecule type" value="Genomic_DNA"/>
</dbReference>
<feature type="compositionally biased region" description="Polar residues" evidence="1">
    <location>
        <begin position="556"/>
        <end position="565"/>
    </location>
</feature>
<dbReference type="Proteomes" id="UP000182142">
    <property type="component" value="Unassembled WGS sequence"/>
</dbReference>
<gene>
    <name evidence="3" type="ORF">PKNA1_C2_1125400</name>
    <name evidence="4" type="ORF">PKNA1_H1_1125400</name>
</gene>
<feature type="region of interest" description="Disordered" evidence="1">
    <location>
        <begin position="517"/>
        <end position="646"/>
    </location>
</feature>
<evidence type="ECO:0000256" key="2">
    <source>
        <dbReference type="SAM" id="SignalP"/>
    </source>
</evidence>
<evidence type="ECO:0000313" key="3">
    <source>
        <dbReference type="EMBL" id="SBO27296.1"/>
    </source>
</evidence>
<dbReference type="VEuPathDB" id="PlasmoDB:PKNH_1125400"/>
<keyword evidence="2" id="KW-0732">Signal</keyword>
<proteinExistence type="predicted"/>
<evidence type="ECO:0000313" key="4">
    <source>
        <dbReference type="EMBL" id="SBO28922.1"/>
    </source>
</evidence>
<feature type="signal peptide" evidence="2">
    <location>
        <begin position="1"/>
        <end position="17"/>
    </location>
</feature>
<reference evidence="5 6" key="2">
    <citation type="submission" date="2016-05" db="EMBL/GenBank/DDBJ databases">
        <authorList>
            <person name="Sharaf H."/>
        </authorList>
    </citation>
    <scope>NUCLEOTIDE SEQUENCE [LARGE SCALE GENOMIC DNA]</scope>
    <source>
        <strain evidence="5 6">H</strain>
    </source>
</reference>
<evidence type="ECO:0000313" key="5">
    <source>
        <dbReference type="Proteomes" id="UP000182128"/>
    </source>
</evidence>
<accession>A0A1A7W072</accession>
<feature type="compositionally biased region" description="Basic and acidic residues" evidence="1">
    <location>
        <begin position="517"/>
        <end position="529"/>
    </location>
</feature>
<dbReference type="AlphaFoldDB" id="A0A1A7W072"/>
<name>A0A1A7W072_PLAKH</name>
<reference evidence="3" key="1">
    <citation type="submission" date="2016-05" db="EMBL/GenBank/DDBJ databases">
        <authorList>
            <person name="Lavstsen T."/>
            <person name="Jespersen J.S."/>
        </authorList>
    </citation>
    <scope>NUCLEOTIDE SEQUENCE [LARGE SCALE GENOMIC DNA]</scope>
</reference>
<feature type="chain" id="PRO_5036305586" evidence="2">
    <location>
        <begin position="18"/>
        <end position="811"/>
    </location>
</feature>
<evidence type="ECO:0000256" key="1">
    <source>
        <dbReference type="SAM" id="MobiDB-lite"/>
    </source>
</evidence>
<protein>
    <submittedName>
        <fullName evidence="3">Uncharacterized protein</fullName>
    </submittedName>
</protein>
<dbReference type="Proteomes" id="UP000182128">
    <property type="component" value="Unassembled WGS sequence"/>
</dbReference>
<dbReference type="EMBL" id="CWHR02000021">
    <property type="protein sequence ID" value="SBO28922.1"/>
    <property type="molecule type" value="Genomic_DNA"/>
</dbReference>
<feature type="compositionally biased region" description="Polar residues" evidence="1">
    <location>
        <begin position="629"/>
        <end position="645"/>
    </location>
</feature>
<dbReference type="OrthoDB" id="387072at2759"/>
<organism evidence="3 5">
    <name type="scientific">Plasmodium knowlesi (strain H)</name>
    <dbReference type="NCBI Taxonomy" id="5851"/>
    <lineage>
        <taxon>Eukaryota</taxon>
        <taxon>Sar</taxon>
        <taxon>Alveolata</taxon>
        <taxon>Apicomplexa</taxon>
        <taxon>Aconoidasida</taxon>
        <taxon>Haemosporida</taxon>
        <taxon>Plasmodiidae</taxon>
        <taxon>Plasmodium</taxon>
        <taxon>Plasmodium (Plasmodium)</taxon>
    </lineage>
</organism>
<evidence type="ECO:0000313" key="6">
    <source>
        <dbReference type="Proteomes" id="UP000182142"/>
    </source>
</evidence>